<protein>
    <submittedName>
        <fullName evidence="1">Nucleoporin NUP188</fullName>
    </submittedName>
</protein>
<evidence type="ECO:0000313" key="1">
    <source>
        <dbReference type="EMBL" id="GAB1286187.1"/>
    </source>
</evidence>
<dbReference type="InterPro" id="IPR044840">
    <property type="entry name" value="Nup188"/>
</dbReference>
<dbReference type="Proteomes" id="UP001623349">
    <property type="component" value="Unassembled WGS sequence"/>
</dbReference>
<sequence length="73" mass="8278">MTQTSELKGSLDQSLKDTLKKFSSEKRFAYWSGYVKSLAVYMAETEGSSCTSLLEYQMLVSAWRMLLIIATSH</sequence>
<gene>
    <name evidence="1" type="ORF">APTSU1_000141700</name>
</gene>
<dbReference type="PANTHER" id="PTHR31431:SF1">
    <property type="entry name" value="NUCLEOPORIN NUP188"/>
    <property type="match status" value="1"/>
</dbReference>
<evidence type="ECO:0000313" key="2">
    <source>
        <dbReference type="Proteomes" id="UP001623349"/>
    </source>
</evidence>
<dbReference type="EMBL" id="BAAFST010000002">
    <property type="protein sequence ID" value="GAB1286187.1"/>
    <property type="molecule type" value="Genomic_DNA"/>
</dbReference>
<proteinExistence type="predicted"/>
<comment type="caution">
    <text evidence="1">The sequence shown here is derived from an EMBL/GenBank/DDBJ whole genome shotgun (WGS) entry which is preliminary data.</text>
</comment>
<dbReference type="PANTHER" id="PTHR31431">
    <property type="entry name" value="NUCLEOPORIN NUP188 HOMOLOG"/>
    <property type="match status" value="1"/>
</dbReference>
<accession>A0ABQ0EGL1</accession>
<reference evidence="1 2" key="1">
    <citation type="submission" date="2024-08" db="EMBL/GenBank/DDBJ databases">
        <title>The draft genome of Apodemus speciosus.</title>
        <authorList>
            <person name="Nabeshima K."/>
            <person name="Suzuki S."/>
            <person name="Onuma M."/>
        </authorList>
    </citation>
    <scope>NUCLEOTIDE SEQUENCE [LARGE SCALE GENOMIC DNA]</scope>
    <source>
        <strain evidence="1">IB14-021</strain>
    </source>
</reference>
<organism evidence="1 2">
    <name type="scientific">Apodemus speciosus</name>
    <name type="common">Large Japanese field mouse</name>
    <dbReference type="NCBI Taxonomy" id="105296"/>
    <lineage>
        <taxon>Eukaryota</taxon>
        <taxon>Metazoa</taxon>
        <taxon>Chordata</taxon>
        <taxon>Craniata</taxon>
        <taxon>Vertebrata</taxon>
        <taxon>Euteleostomi</taxon>
        <taxon>Mammalia</taxon>
        <taxon>Eutheria</taxon>
        <taxon>Euarchontoglires</taxon>
        <taxon>Glires</taxon>
        <taxon>Rodentia</taxon>
        <taxon>Myomorpha</taxon>
        <taxon>Muroidea</taxon>
        <taxon>Muridae</taxon>
        <taxon>Murinae</taxon>
        <taxon>Apodemus</taxon>
    </lineage>
</organism>
<name>A0ABQ0EGL1_APOSI</name>
<keyword evidence="2" id="KW-1185">Reference proteome</keyword>